<name>A0A392QBY4_9FABA</name>
<keyword evidence="3" id="KW-1185">Reference proteome</keyword>
<accession>A0A392QBY4</accession>
<reference evidence="2 3" key="1">
    <citation type="journal article" date="2018" name="Front. Plant Sci.">
        <title>Red Clover (Trifolium pratense) and Zigzag Clover (T. medium) - A Picture of Genomic Similarities and Differences.</title>
        <authorList>
            <person name="Dluhosova J."/>
            <person name="Istvanek J."/>
            <person name="Nedelnik J."/>
            <person name="Repkova J."/>
        </authorList>
    </citation>
    <scope>NUCLEOTIDE SEQUENCE [LARGE SCALE GENOMIC DNA]</scope>
    <source>
        <strain evidence="3">cv. 10/8</strain>
        <tissue evidence="2">Leaf</tissue>
    </source>
</reference>
<dbReference type="AlphaFoldDB" id="A0A392QBY4"/>
<evidence type="ECO:0000313" key="2">
    <source>
        <dbReference type="EMBL" id="MCI21347.1"/>
    </source>
</evidence>
<evidence type="ECO:0000313" key="3">
    <source>
        <dbReference type="Proteomes" id="UP000265520"/>
    </source>
</evidence>
<feature type="compositionally biased region" description="Polar residues" evidence="1">
    <location>
        <begin position="42"/>
        <end position="59"/>
    </location>
</feature>
<proteinExistence type="predicted"/>
<sequence length="66" mass="7388">MLPLKRKLSSSINLYLYRRCCGQRDPPPDHLSGRLSIQGVSSTLRRTIDSDTTVGSTRGQPDDHPH</sequence>
<dbReference type="EMBL" id="LXQA010124446">
    <property type="protein sequence ID" value="MCI21347.1"/>
    <property type="molecule type" value="Genomic_DNA"/>
</dbReference>
<protein>
    <submittedName>
        <fullName evidence="2">Uncharacterized protein</fullName>
    </submittedName>
</protein>
<organism evidence="2 3">
    <name type="scientific">Trifolium medium</name>
    <dbReference type="NCBI Taxonomy" id="97028"/>
    <lineage>
        <taxon>Eukaryota</taxon>
        <taxon>Viridiplantae</taxon>
        <taxon>Streptophyta</taxon>
        <taxon>Embryophyta</taxon>
        <taxon>Tracheophyta</taxon>
        <taxon>Spermatophyta</taxon>
        <taxon>Magnoliopsida</taxon>
        <taxon>eudicotyledons</taxon>
        <taxon>Gunneridae</taxon>
        <taxon>Pentapetalae</taxon>
        <taxon>rosids</taxon>
        <taxon>fabids</taxon>
        <taxon>Fabales</taxon>
        <taxon>Fabaceae</taxon>
        <taxon>Papilionoideae</taxon>
        <taxon>50 kb inversion clade</taxon>
        <taxon>NPAAA clade</taxon>
        <taxon>Hologalegina</taxon>
        <taxon>IRL clade</taxon>
        <taxon>Trifolieae</taxon>
        <taxon>Trifolium</taxon>
    </lineage>
</organism>
<dbReference type="Proteomes" id="UP000265520">
    <property type="component" value="Unassembled WGS sequence"/>
</dbReference>
<feature type="region of interest" description="Disordered" evidence="1">
    <location>
        <begin position="42"/>
        <end position="66"/>
    </location>
</feature>
<comment type="caution">
    <text evidence="2">The sequence shown here is derived from an EMBL/GenBank/DDBJ whole genome shotgun (WGS) entry which is preliminary data.</text>
</comment>
<evidence type="ECO:0000256" key="1">
    <source>
        <dbReference type="SAM" id="MobiDB-lite"/>
    </source>
</evidence>